<keyword evidence="1 6" id="KW-0436">Ligase</keyword>
<proteinExistence type="inferred from homology"/>
<reference evidence="8" key="1">
    <citation type="journal article" date="2019" name="Mol. Phylogenet. Evol.">
        <title>Morphological evolution and classification of the red algal order Ceramiales inferred using plastid phylogenomics.</title>
        <authorList>
            <person name="Diaz-Tapia P."/>
            <person name="Pasella M.M."/>
            <person name="Verbruggen H."/>
            <person name="Maggs C.A."/>
        </authorList>
    </citation>
    <scope>NUCLEOTIDE SEQUENCE</scope>
    <source>
        <strain evidence="8">PD1141</strain>
    </source>
</reference>
<evidence type="ECO:0000256" key="1">
    <source>
        <dbReference type="ARBA" id="ARBA00022598"/>
    </source>
</evidence>
<evidence type="ECO:0000256" key="4">
    <source>
        <dbReference type="ARBA" id="ARBA00022840"/>
    </source>
</evidence>
<dbReference type="PANTHER" id="PTHR43033:SF1">
    <property type="entry name" value="TRNA(ILE)-LYSIDINE SYNTHASE-RELATED"/>
    <property type="match status" value="1"/>
</dbReference>
<dbReference type="SUPFAM" id="SSF52402">
    <property type="entry name" value="Adenine nucleotide alpha hydrolases-like"/>
    <property type="match status" value="1"/>
</dbReference>
<comment type="function">
    <text evidence="6">Ligates lysine onto the cytidine present at position 34 of the AUA codon-specific tRNA(Ile) that contains the anticodon CAU, in an ATP-dependent manner. Cytidine is converted to lysidine, thus changing the amino acid specificity of the tRNA from methionine to isoleucine.</text>
</comment>
<evidence type="ECO:0000256" key="3">
    <source>
        <dbReference type="ARBA" id="ARBA00022741"/>
    </source>
</evidence>
<evidence type="ECO:0000259" key="7">
    <source>
        <dbReference type="Pfam" id="PF01171"/>
    </source>
</evidence>
<dbReference type="InterPro" id="IPR012094">
    <property type="entry name" value="tRNA_Ile_lys_synt"/>
</dbReference>
<comment type="domain">
    <text evidence="6">The N-terminal region contains the highly conserved SGGXDS motif, predicted to be a P-loop motif involved in ATP binding.</text>
</comment>
<dbReference type="CDD" id="cd01992">
    <property type="entry name" value="TilS_N"/>
    <property type="match status" value="1"/>
</dbReference>
<feature type="domain" description="tRNA(Ile)-lysidine/2-thiocytidine synthase N-terminal" evidence="7">
    <location>
        <begin position="25"/>
        <end position="203"/>
    </location>
</feature>
<dbReference type="Pfam" id="PF01171">
    <property type="entry name" value="ATP_bind_3"/>
    <property type="match status" value="1"/>
</dbReference>
<dbReference type="SUPFAM" id="SSF82829">
    <property type="entry name" value="MesJ substrate recognition domain-like"/>
    <property type="match status" value="1"/>
</dbReference>
<dbReference type="GO" id="GO:0032267">
    <property type="term" value="F:tRNA(Ile)-lysidine synthase activity"/>
    <property type="evidence" value="ECO:0007669"/>
    <property type="project" value="UniProtKB-EC"/>
</dbReference>
<gene>
    <name evidence="6 8" type="primary">tilS</name>
</gene>
<reference evidence="8" key="2">
    <citation type="submission" date="2019-04" db="EMBL/GenBank/DDBJ databases">
        <authorList>
            <person name="Pasella M."/>
        </authorList>
    </citation>
    <scope>NUCLEOTIDE SEQUENCE</scope>
    <source>
        <strain evidence="8">PD1141</strain>
    </source>
</reference>
<geneLocation type="plastid" evidence="8"/>
<evidence type="ECO:0000256" key="2">
    <source>
        <dbReference type="ARBA" id="ARBA00022694"/>
    </source>
</evidence>
<dbReference type="AlphaFoldDB" id="A0A4D6X2E8"/>
<dbReference type="HAMAP" id="MF_01161">
    <property type="entry name" value="tRNA_Ile_lys_synt"/>
    <property type="match status" value="1"/>
</dbReference>
<evidence type="ECO:0000256" key="6">
    <source>
        <dbReference type="HAMAP-Rule" id="MF_01161"/>
    </source>
</evidence>
<feature type="binding site" evidence="6">
    <location>
        <begin position="30"/>
        <end position="35"/>
    </location>
    <ligand>
        <name>ATP</name>
        <dbReference type="ChEBI" id="CHEBI:30616"/>
    </ligand>
</feature>
<accession>A0A4D6X2E8</accession>
<evidence type="ECO:0000256" key="5">
    <source>
        <dbReference type="ARBA" id="ARBA00048539"/>
    </source>
</evidence>
<keyword evidence="2 6" id="KW-0819">tRNA processing</keyword>
<keyword evidence="4 6" id="KW-0067">ATP-binding</keyword>
<dbReference type="NCBIfam" id="TIGR02432">
    <property type="entry name" value="lysidine_TilS_N"/>
    <property type="match status" value="1"/>
</dbReference>
<dbReference type="InterPro" id="IPR012795">
    <property type="entry name" value="tRNA_Ile_lys_synt_N"/>
</dbReference>
<dbReference type="PANTHER" id="PTHR43033">
    <property type="entry name" value="TRNA(ILE)-LYSIDINE SYNTHASE-RELATED"/>
    <property type="match status" value="1"/>
</dbReference>
<keyword evidence="8" id="KW-0934">Plastid</keyword>
<dbReference type="InterPro" id="IPR011063">
    <property type="entry name" value="TilS/TtcA_N"/>
</dbReference>
<evidence type="ECO:0000313" key="8">
    <source>
        <dbReference type="EMBL" id="QCI09018.1"/>
    </source>
</evidence>
<organism evidence="8">
    <name type="scientific">Inkyuleea mariana</name>
    <dbReference type="NCBI Taxonomy" id="123988"/>
    <lineage>
        <taxon>Eukaryota</taxon>
        <taxon>Rhodophyta</taxon>
        <taxon>Florideophyceae</taxon>
        <taxon>Rhodymeniophycidae</taxon>
        <taxon>Ceramiales</taxon>
        <taxon>Ceramiaceae</taxon>
        <taxon>Inkyuleea</taxon>
    </lineage>
</organism>
<dbReference type="Gene3D" id="3.40.50.620">
    <property type="entry name" value="HUPs"/>
    <property type="match status" value="1"/>
</dbReference>
<comment type="catalytic activity">
    <reaction evidence="5 6">
        <text>cytidine(34) in tRNA(Ile2) + L-lysine + ATP = lysidine(34) in tRNA(Ile2) + AMP + diphosphate + H(+)</text>
        <dbReference type="Rhea" id="RHEA:43744"/>
        <dbReference type="Rhea" id="RHEA-COMP:10625"/>
        <dbReference type="Rhea" id="RHEA-COMP:10670"/>
        <dbReference type="ChEBI" id="CHEBI:15378"/>
        <dbReference type="ChEBI" id="CHEBI:30616"/>
        <dbReference type="ChEBI" id="CHEBI:32551"/>
        <dbReference type="ChEBI" id="CHEBI:33019"/>
        <dbReference type="ChEBI" id="CHEBI:82748"/>
        <dbReference type="ChEBI" id="CHEBI:83665"/>
        <dbReference type="ChEBI" id="CHEBI:456215"/>
        <dbReference type="EC" id="6.3.4.19"/>
    </reaction>
</comment>
<name>A0A4D6X2E8_9FLOR</name>
<comment type="similarity">
    <text evidence="6">Belongs to the tRNA(Ile)-lysidine synthase family.</text>
</comment>
<protein>
    <recommendedName>
        <fullName evidence="6">tRNA(Ile)-lysidine synthase</fullName>
        <ecNumber evidence="6">6.3.4.19</ecNumber>
    </recommendedName>
    <alternativeName>
        <fullName evidence="6">tRNA(Ile)-2-lysyl-cytidine synthase</fullName>
    </alternativeName>
    <alternativeName>
        <fullName evidence="6">tRNA(Ile)-lysidine synthetase</fullName>
    </alternativeName>
</protein>
<sequence length="322" mass="39145">MNTYLHKHFNIKMNKIIEDQKLQSIIVGISGGQDSMCLLKLIEDFKKKTKSYIKIEYIYIDHQWKNDSKYQIKHLINYIKLYKNTISIYQIQKLVISEIKARELRYKIIINHALNYQNSAIITGHTKTDKIETFLQQLIRGTSIDGATSLIFKRKLNTRITLFRPLLDINRSEINWFCRKFYMPIWSDITNYYYNISRNRLRYEFIPYLNNYFMFNIENNLNDFLNISNIENEYIKQNAIKLYIISRHKKNIALNYKLLKIQHFAIQTRTLQLFFYHNFNKSLNKDMLMKLIFITNKKYNKAQLLQWNHLIIHIEYQWIYIS</sequence>
<dbReference type="GO" id="GO:0005524">
    <property type="term" value="F:ATP binding"/>
    <property type="evidence" value="ECO:0007669"/>
    <property type="project" value="UniProtKB-UniRule"/>
</dbReference>
<dbReference type="EC" id="6.3.4.19" evidence="6"/>
<dbReference type="GO" id="GO:0006400">
    <property type="term" value="P:tRNA modification"/>
    <property type="evidence" value="ECO:0007669"/>
    <property type="project" value="UniProtKB-UniRule"/>
</dbReference>
<dbReference type="InterPro" id="IPR014729">
    <property type="entry name" value="Rossmann-like_a/b/a_fold"/>
</dbReference>
<dbReference type="EMBL" id="MK814743">
    <property type="protein sequence ID" value="QCI09018.1"/>
    <property type="molecule type" value="Genomic_DNA"/>
</dbReference>
<keyword evidence="3 6" id="KW-0547">Nucleotide-binding</keyword>
<dbReference type="Gene3D" id="1.20.59.20">
    <property type="match status" value="1"/>
</dbReference>